<dbReference type="RefSeq" id="WP_188163514.1">
    <property type="nucleotide sequence ID" value="NZ_JACVVX010000001.1"/>
</dbReference>
<protein>
    <recommendedName>
        <fullName evidence="4">Cbb3-type cytochrome c oxidase subunit I</fullName>
    </recommendedName>
</protein>
<dbReference type="AlphaFoldDB" id="A0A8J6PHF6"/>
<gene>
    <name evidence="2" type="ORF">ICI42_05675</name>
</gene>
<keyword evidence="1" id="KW-0472">Membrane</keyword>
<keyword evidence="1" id="KW-1133">Transmembrane helix</keyword>
<dbReference type="Gene3D" id="1.20.210.10">
    <property type="entry name" value="Cytochrome c oxidase-like, subunit I domain"/>
    <property type="match status" value="1"/>
</dbReference>
<dbReference type="InterPro" id="IPR036927">
    <property type="entry name" value="Cyt_c_oxase-like_su1_sf"/>
</dbReference>
<evidence type="ECO:0000313" key="2">
    <source>
        <dbReference type="EMBL" id="MBD0414138.1"/>
    </source>
</evidence>
<evidence type="ECO:0000313" key="3">
    <source>
        <dbReference type="Proteomes" id="UP000643405"/>
    </source>
</evidence>
<keyword evidence="3" id="KW-1185">Reference proteome</keyword>
<proteinExistence type="predicted"/>
<organism evidence="2 3">
    <name type="scientific">Oryzicola mucosus</name>
    <dbReference type="NCBI Taxonomy" id="2767425"/>
    <lineage>
        <taxon>Bacteria</taxon>
        <taxon>Pseudomonadati</taxon>
        <taxon>Pseudomonadota</taxon>
        <taxon>Alphaproteobacteria</taxon>
        <taxon>Hyphomicrobiales</taxon>
        <taxon>Phyllobacteriaceae</taxon>
        <taxon>Oryzicola</taxon>
    </lineage>
</organism>
<feature type="transmembrane region" description="Helical" evidence="1">
    <location>
        <begin position="102"/>
        <end position="123"/>
    </location>
</feature>
<sequence length="125" mass="13572">MTGVARNFFTLAILFALGGMALGLHMSISHDYLQRPVHAHAMAAGWLMSAVFAFFYHLVPKAGTSRMAKVHFWMHALTGIGLMVGLFFLLGGNEDFEPLVAVASLGFYGAMVLFAFIALGALYRS</sequence>
<feature type="transmembrane region" description="Helical" evidence="1">
    <location>
        <begin position="70"/>
        <end position="90"/>
    </location>
</feature>
<dbReference type="Proteomes" id="UP000643405">
    <property type="component" value="Unassembled WGS sequence"/>
</dbReference>
<keyword evidence="1" id="KW-0812">Transmembrane</keyword>
<comment type="caution">
    <text evidence="2">The sequence shown here is derived from an EMBL/GenBank/DDBJ whole genome shotgun (WGS) entry which is preliminary data.</text>
</comment>
<accession>A0A8J6PHF6</accession>
<reference evidence="2" key="1">
    <citation type="submission" date="2020-09" db="EMBL/GenBank/DDBJ databases">
        <title>Genome seq and assembly of Tianweitania sp.</title>
        <authorList>
            <person name="Chhetri G."/>
        </authorList>
    </citation>
    <scope>NUCLEOTIDE SEQUENCE</scope>
    <source>
        <strain evidence="2">Rool2</strain>
    </source>
</reference>
<feature type="transmembrane region" description="Helical" evidence="1">
    <location>
        <begin position="39"/>
        <end position="58"/>
    </location>
</feature>
<evidence type="ECO:0008006" key="4">
    <source>
        <dbReference type="Google" id="ProtNLM"/>
    </source>
</evidence>
<evidence type="ECO:0000256" key="1">
    <source>
        <dbReference type="SAM" id="Phobius"/>
    </source>
</evidence>
<name>A0A8J6PHF6_9HYPH</name>
<dbReference type="SUPFAM" id="SSF81442">
    <property type="entry name" value="Cytochrome c oxidase subunit I-like"/>
    <property type="match status" value="1"/>
</dbReference>
<dbReference type="EMBL" id="JACVVX010000001">
    <property type="protein sequence ID" value="MBD0414138.1"/>
    <property type="molecule type" value="Genomic_DNA"/>
</dbReference>